<dbReference type="PANTHER" id="PTHR21068:SF43">
    <property type="entry name" value="SPARTIN"/>
    <property type="match status" value="1"/>
</dbReference>
<keyword evidence="10" id="KW-0442">Lipid degradation</keyword>
<dbReference type="InterPro" id="IPR036181">
    <property type="entry name" value="MIT_dom_sf"/>
</dbReference>
<organism evidence="20 21">
    <name type="scientific">Equus asinus</name>
    <name type="common">Donkey</name>
    <name type="synonym">Equus africanus asinus</name>
    <dbReference type="NCBI Taxonomy" id="9793"/>
    <lineage>
        <taxon>Eukaryota</taxon>
        <taxon>Metazoa</taxon>
        <taxon>Chordata</taxon>
        <taxon>Craniata</taxon>
        <taxon>Vertebrata</taxon>
        <taxon>Euteleostomi</taxon>
        <taxon>Mammalia</taxon>
        <taxon>Eutheria</taxon>
        <taxon>Laurasiatheria</taxon>
        <taxon>Perissodactyla</taxon>
        <taxon>Equidae</taxon>
        <taxon>Equus</taxon>
    </lineage>
</organism>
<dbReference type="GO" id="GO:0051301">
    <property type="term" value="P:cell division"/>
    <property type="evidence" value="ECO:0007669"/>
    <property type="project" value="TreeGrafter"/>
</dbReference>
<evidence type="ECO:0000256" key="12">
    <source>
        <dbReference type="ARBA" id="ARBA00023055"/>
    </source>
</evidence>
<feature type="compositionally biased region" description="Pro residues" evidence="18">
    <location>
        <begin position="128"/>
        <end position="137"/>
    </location>
</feature>
<evidence type="ECO:0000256" key="1">
    <source>
        <dbReference type="ARBA" id="ARBA00004214"/>
    </source>
</evidence>
<evidence type="ECO:0000259" key="19">
    <source>
        <dbReference type="SMART" id="SM00745"/>
    </source>
</evidence>
<keyword evidence="7" id="KW-0597">Phosphoprotein</keyword>
<evidence type="ECO:0000256" key="7">
    <source>
        <dbReference type="ARBA" id="ARBA00022553"/>
    </source>
</evidence>
<dbReference type="Proteomes" id="UP000694387">
    <property type="component" value="Chromosome 9"/>
</dbReference>
<dbReference type="FunFam" id="1.20.58.80:FF:000009">
    <property type="entry name" value="spartin isoform X1"/>
    <property type="match status" value="1"/>
</dbReference>
<evidence type="ECO:0000256" key="18">
    <source>
        <dbReference type="SAM" id="MobiDB-lite"/>
    </source>
</evidence>
<comment type="function">
    <text evidence="15">Lipophagy receptor that plays an important role in lipid droplet (LD) turnover in motor neurons. Localizes to LDs and interacts with components of the autophagy machinery, such as MAP1LC3A/C proteins to deliver LDs to autophagosomes for degradation via lipophagy. Lipid transfer protein required for lipid droplet degradation, including by lipophagy. Can bind and transfer all lipid species found in lipid droplets, from phospholipids to triglycerides and sterol esters but the direction of lipid transfer by spartin and its cargos are unknown. May be implicated in endosomal trafficking, or microtubule dynamics, or both. Participates in cytokinesis.</text>
</comment>
<dbReference type="Gene3D" id="1.20.58.80">
    <property type="entry name" value="Phosphotransferase system, lactose/cellobiose-type IIA subunit"/>
    <property type="match status" value="1"/>
</dbReference>
<feature type="region of interest" description="Disordered" evidence="18">
    <location>
        <begin position="351"/>
        <end position="400"/>
    </location>
</feature>
<evidence type="ECO:0000256" key="16">
    <source>
        <dbReference type="ARBA" id="ARBA00064034"/>
    </source>
</evidence>
<keyword evidence="11" id="KW-0007">Acetylation</keyword>
<keyword evidence="4" id="KW-0813">Transport</keyword>
<dbReference type="InterPro" id="IPR007330">
    <property type="entry name" value="MIT_dom"/>
</dbReference>
<feature type="region of interest" description="Disordered" evidence="18">
    <location>
        <begin position="106"/>
        <end position="175"/>
    </location>
</feature>
<dbReference type="InterPro" id="IPR045036">
    <property type="entry name" value="Spartin-like"/>
</dbReference>
<keyword evidence="5" id="KW-0963">Cytoplasm</keyword>
<dbReference type="GO" id="GO:0005811">
    <property type="term" value="C:lipid droplet"/>
    <property type="evidence" value="ECO:0007669"/>
    <property type="project" value="UniProtKB-SubCell"/>
</dbReference>
<dbReference type="SMART" id="SM00745">
    <property type="entry name" value="MIT"/>
    <property type="match status" value="1"/>
</dbReference>
<dbReference type="InterPro" id="IPR009686">
    <property type="entry name" value="Senescence/spartin_C"/>
</dbReference>
<dbReference type="GO" id="GO:0006869">
    <property type="term" value="P:lipid transport"/>
    <property type="evidence" value="ECO:0007669"/>
    <property type="project" value="UniProtKB-KW"/>
</dbReference>
<dbReference type="GeneTree" id="ENSGT00390000012235"/>
<feature type="compositionally biased region" description="Basic and acidic residues" evidence="18">
    <location>
        <begin position="118"/>
        <end position="127"/>
    </location>
</feature>
<keyword evidence="13" id="KW-0443">Lipid metabolism</keyword>
<evidence type="ECO:0000256" key="4">
    <source>
        <dbReference type="ARBA" id="ARBA00022448"/>
    </source>
</evidence>
<evidence type="ECO:0000256" key="9">
    <source>
        <dbReference type="ARBA" id="ARBA00022843"/>
    </source>
</evidence>
<feature type="region of interest" description="Disordered" evidence="18">
    <location>
        <begin position="569"/>
        <end position="602"/>
    </location>
</feature>
<gene>
    <name evidence="20" type="primary">SPART</name>
</gene>
<reference evidence="20" key="2">
    <citation type="submission" date="2025-08" db="UniProtKB">
        <authorList>
            <consortium name="Ensembl"/>
        </authorList>
    </citation>
    <scope>IDENTIFICATION</scope>
</reference>
<evidence type="ECO:0000256" key="15">
    <source>
        <dbReference type="ARBA" id="ARBA00054810"/>
    </source>
</evidence>
<evidence type="ECO:0000256" key="8">
    <source>
        <dbReference type="ARBA" id="ARBA00022677"/>
    </source>
</evidence>
<evidence type="ECO:0000256" key="17">
    <source>
        <dbReference type="ARBA" id="ARBA00067916"/>
    </source>
</evidence>
<dbReference type="GO" id="GO:0030496">
    <property type="term" value="C:midbody"/>
    <property type="evidence" value="ECO:0007669"/>
    <property type="project" value="UniProtKB-SubCell"/>
</dbReference>
<reference evidence="20 21" key="1">
    <citation type="journal article" date="2020" name="Nat. Commun.">
        <title>Donkey genomes provide new insights into domestication and selection for coat color.</title>
        <authorList>
            <person name="Wang"/>
            <person name="C."/>
            <person name="Li"/>
            <person name="H."/>
            <person name="Guo"/>
            <person name="Y."/>
            <person name="Huang"/>
            <person name="J."/>
            <person name="Sun"/>
            <person name="Y."/>
            <person name="Min"/>
            <person name="J."/>
            <person name="Wang"/>
            <person name="J."/>
            <person name="Fang"/>
            <person name="X."/>
            <person name="Zhao"/>
            <person name="Z."/>
            <person name="Wang"/>
            <person name="S."/>
            <person name="Zhang"/>
            <person name="Y."/>
            <person name="Liu"/>
            <person name="Q."/>
            <person name="Jiang"/>
            <person name="Q."/>
            <person name="Wang"/>
            <person name="X."/>
            <person name="Guo"/>
            <person name="Y."/>
            <person name="Yang"/>
            <person name="C."/>
            <person name="Wang"/>
            <person name="Y."/>
            <person name="Tian"/>
            <person name="F."/>
            <person name="Zhuang"/>
            <person name="G."/>
            <person name="Fan"/>
            <person name="Y."/>
            <person name="Gao"/>
            <person name="Q."/>
            <person name="Li"/>
            <person name="Y."/>
            <person name="Ju"/>
            <person name="Z."/>
            <person name="Li"/>
            <person name="J."/>
            <person name="Li"/>
            <person name="R."/>
            <person name="Hou"/>
            <person name="M."/>
            <person name="Yang"/>
            <person name="G."/>
            <person name="Liu"/>
            <person name="G."/>
            <person name="Liu"/>
            <person name="W."/>
            <person name="Guo"/>
            <person name="J."/>
            <person name="Pan"/>
            <person name="S."/>
            <person name="Fan"/>
            <person name="G."/>
            <person name="Zhang"/>
            <person name="W."/>
            <person name="Zhang"/>
            <person name="R."/>
            <person name="Yu"/>
            <person name="J."/>
            <person name="Zhang"/>
            <person name="X."/>
            <person name="Yin"/>
            <person name="Q."/>
            <person name="Ji"/>
            <person name="C."/>
            <person name="Jin"/>
            <person name="Y."/>
            <person name="Yue"/>
            <person name="G."/>
            <person name="Liu"/>
            <person name="M."/>
            <person name="Xu"/>
            <person name="J."/>
            <person name="Liu"/>
            <person name="S."/>
            <person name="Jordana"/>
            <person name="J."/>
            <person name="Noce"/>
            <person name="A."/>
            <person name="Amills"/>
            <person name="M."/>
            <person name="Wu"/>
            <person name="D.D."/>
            <person name="Li"/>
            <person name="S."/>
            <person name="Zhou"/>
            <person name="X. and Zhong"/>
            <person name="J."/>
        </authorList>
    </citation>
    <scope>NUCLEOTIDE SEQUENCE [LARGE SCALE GENOMIC DNA]</scope>
</reference>
<keyword evidence="9" id="KW-0832">Ubl conjugation</keyword>
<protein>
    <recommendedName>
        <fullName evidence="17">Spartin</fullName>
    </recommendedName>
</protein>
<evidence type="ECO:0000256" key="11">
    <source>
        <dbReference type="ARBA" id="ARBA00022990"/>
    </source>
</evidence>
<feature type="compositionally biased region" description="Low complexity" evidence="18">
    <location>
        <begin position="149"/>
        <end position="163"/>
    </location>
</feature>
<dbReference type="GO" id="GO:0061724">
    <property type="term" value="P:lipophagy"/>
    <property type="evidence" value="ECO:0007669"/>
    <property type="project" value="UniProtKB-ARBA"/>
</dbReference>
<evidence type="ECO:0000256" key="3">
    <source>
        <dbReference type="ARBA" id="ARBA00004502"/>
    </source>
</evidence>
<dbReference type="Pfam" id="PF06911">
    <property type="entry name" value="Senescence"/>
    <property type="match status" value="1"/>
</dbReference>
<keyword evidence="6" id="KW-1017">Isopeptide bond</keyword>
<dbReference type="GO" id="GO:0005886">
    <property type="term" value="C:plasma membrane"/>
    <property type="evidence" value="ECO:0007669"/>
    <property type="project" value="TreeGrafter"/>
</dbReference>
<evidence type="ECO:0000313" key="21">
    <source>
        <dbReference type="Proteomes" id="UP000694387"/>
    </source>
</evidence>
<dbReference type="GO" id="GO:0030514">
    <property type="term" value="P:negative regulation of BMP signaling pathway"/>
    <property type="evidence" value="ECO:0007669"/>
    <property type="project" value="TreeGrafter"/>
</dbReference>
<keyword evidence="14" id="KW-0446">Lipid-binding</keyword>
<evidence type="ECO:0000256" key="6">
    <source>
        <dbReference type="ARBA" id="ARBA00022499"/>
    </source>
</evidence>
<name>A0A9L0K017_EQUAS</name>
<dbReference type="CDD" id="cd02679">
    <property type="entry name" value="MIT_spastin"/>
    <property type="match status" value="1"/>
</dbReference>
<evidence type="ECO:0000313" key="20">
    <source>
        <dbReference type="Ensembl" id="ENSEASP00005055672.1"/>
    </source>
</evidence>
<dbReference type="GO" id="GO:0005737">
    <property type="term" value="C:cytoplasm"/>
    <property type="evidence" value="ECO:0007669"/>
    <property type="project" value="UniProtKB-SubCell"/>
</dbReference>
<evidence type="ECO:0000256" key="13">
    <source>
        <dbReference type="ARBA" id="ARBA00023098"/>
    </source>
</evidence>
<evidence type="ECO:0000256" key="10">
    <source>
        <dbReference type="ARBA" id="ARBA00022963"/>
    </source>
</evidence>
<keyword evidence="8" id="KW-0551">Lipid droplet</keyword>
<proteinExistence type="predicted"/>
<comment type="subcellular location">
    <subcellularLocation>
        <location evidence="2">Cytoplasm</location>
    </subcellularLocation>
    <subcellularLocation>
        <location evidence="3">Lipid droplet</location>
    </subcellularLocation>
    <subcellularLocation>
        <location evidence="1">Midbody</location>
    </subcellularLocation>
</comment>
<feature type="domain" description="MIT" evidence="19">
    <location>
        <begin position="16"/>
        <end position="94"/>
    </location>
</feature>
<dbReference type="SUPFAM" id="SSF116846">
    <property type="entry name" value="MIT domain"/>
    <property type="match status" value="1"/>
</dbReference>
<dbReference type="Ensembl" id="ENSEAST00005047477.1">
    <property type="protein sequence ID" value="ENSEASP00005055672.1"/>
    <property type="gene ID" value="ENSEASG00005019853.2"/>
</dbReference>
<reference evidence="20" key="3">
    <citation type="submission" date="2025-09" db="UniProtKB">
        <authorList>
            <consortium name="Ensembl"/>
        </authorList>
    </citation>
    <scope>IDENTIFICATION</scope>
</reference>
<sequence>MEQEPQNGEPAEIKMIKEAYKKAFLFVNKGLNTDELGQKEEAKNYYKQGIGHLLRGISISSTEPEHVGPGWESARQMQQKMKETLQNVRTRLEILEKGLATSLRNDLQEVPKLYPEFPPKDTPEKSPEPQPFSLPPPHSEEYGSTPATSSGLVPTPSSLSLPSQRHPAEAPPAYTPQAAQGHYTVSYGTESGEFSSVGEDFYRNHSQPPPLETLGLDADELILIPNGVQIFFVNPAGEVSAPSYPGYLRIVRFLDNSLDTVLNRPPGFLQVCDWLYPLVPDRSPVLKCTVGAYMFPDTMLQASGCFVGVVLSSELPEDDRELFEDLLRQMSDLRLQANWIRAEGENEFQIPGRARCPSDQLKEASGSGTSLDQGNKDVRPKGKRGKKAKDTSSEEVNLSHIVPYEPVSEEKTKELPEWSEKVAQNILSVDGVCTVANCVGKELAPHVKKHGSKLVPESLKKDRNGKSTLDGAMVVAASSVQGFSTVWQGLECAAKCIVNNVSAETVQTVRYKYGHTAGEATHDAVDSAINVGVTAYNIDNIGIKAMVKKTAKQTGHTLLEDYKIIDSSKGKNQEERAKVNMKEEKDEQAEELKKNEAKKKDK</sequence>
<evidence type="ECO:0000256" key="14">
    <source>
        <dbReference type="ARBA" id="ARBA00023121"/>
    </source>
</evidence>
<dbReference type="AlphaFoldDB" id="A0A9L0K017"/>
<dbReference type="GO" id="GO:0016042">
    <property type="term" value="P:lipid catabolic process"/>
    <property type="evidence" value="ECO:0007669"/>
    <property type="project" value="UniProtKB-KW"/>
</dbReference>
<evidence type="ECO:0000256" key="5">
    <source>
        <dbReference type="ARBA" id="ARBA00022490"/>
    </source>
</evidence>
<comment type="subunit">
    <text evidence="16">Interacts with ITCH and WWP1. Interacts (via MIT domain) with IST1; leading to the recruitment of SPART to midbodies. Interacts with MAP1LC3A and MAP1LC3C.</text>
</comment>
<dbReference type="GO" id="GO:0008289">
    <property type="term" value="F:lipid binding"/>
    <property type="evidence" value="ECO:0007669"/>
    <property type="project" value="UniProtKB-KW"/>
</dbReference>
<keyword evidence="12" id="KW-0445">Lipid transport</keyword>
<accession>A0A9L0K017</accession>
<evidence type="ECO:0000256" key="2">
    <source>
        <dbReference type="ARBA" id="ARBA00004496"/>
    </source>
</evidence>
<dbReference type="PANTHER" id="PTHR21068">
    <property type="entry name" value="SPARTIN"/>
    <property type="match status" value="1"/>
</dbReference>
<keyword evidence="21" id="KW-1185">Reference proteome</keyword>